<keyword evidence="7" id="KW-1185">Reference proteome</keyword>
<feature type="domain" description="CBS" evidence="4">
    <location>
        <begin position="58"/>
        <end position="116"/>
    </location>
</feature>
<dbReference type="PROSITE" id="PS51371">
    <property type="entry name" value="CBS"/>
    <property type="match status" value="4"/>
</dbReference>
<feature type="domain" description="PB1" evidence="5">
    <location>
        <begin position="389"/>
        <end position="475"/>
    </location>
</feature>
<dbReference type="CDD" id="cd17782">
    <property type="entry name" value="CBS_pair_MUG70_2"/>
    <property type="match status" value="1"/>
</dbReference>
<proteinExistence type="predicted"/>
<feature type="domain" description="CBS" evidence="4">
    <location>
        <begin position="124"/>
        <end position="179"/>
    </location>
</feature>
<evidence type="ECO:0000313" key="7">
    <source>
        <dbReference type="Proteomes" id="UP000886595"/>
    </source>
</evidence>
<keyword evidence="1" id="KW-0677">Repeat</keyword>
<dbReference type="AlphaFoldDB" id="A0A8X7USX6"/>
<dbReference type="Pfam" id="PF00571">
    <property type="entry name" value="CBS"/>
    <property type="match status" value="4"/>
</dbReference>
<dbReference type="InterPro" id="IPR051462">
    <property type="entry name" value="CBS_domain-containing"/>
</dbReference>
<feature type="domain" description="CBS" evidence="4">
    <location>
        <begin position="210"/>
        <end position="269"/>
    </location>
</feature>
<accession>A0A8X7USX6</accession>
<evidence type="ECO:0000259" key="5">
    <source>
        <dbReference type="PROSITE" id="PS51745"/>
    </source>
</evidence>
<feature type="compositionally biased region" description="Polar residues" evidence="3">
    <location>
        <begin position="23"/>
        <end position="38"/>
    </location>
</feature>
<dbReference type="PANTHER" id="PTHR48108:SF26">
    <property type="entry name" value="CBS DOMAIN-CONTAINING PROTEIN DDB_G0289609"/>
    <property type="match status" value="1"/>
</dbReference>
<evidence type="ECO:0000313" key="6">
    <source>
        <dbReference type="EMBL" id="KAG2289634.1"/>
    </source>
</evidence>
<evidence type="ECO:0000256" key="3">
    <source>
        <dbReference type="SAM" id="MobiDB-lite"/>
    </source>
</evidence>
<sequence length="656" mass="71075">MTSSGRRSIRRGSSASKKPVLHTQESGNSSFNETTSPKPGSPLPEPVSDIERTVKKLRLSKALTIPEGTTVFDACRRMASRRVDAVLLTDTSALLSGIVTDKDIATRVIAEGLRPEHTLVSKVMTRNPIFVTSDSLAIQALEKMVQGKFRHLPVVENGEVIAILDITKCLYDAISRMEKAADQGSALAAAYPFIETLRDHMFKPALSTIITEHSKVALASPSDPVFVASKKMRDLKVNSVIISVGNKILGILTSKDILMRVVAQNLSPELTLVEKVMTPSPECASMETTIVDALHIMHDGKFLHLPVLDKDGYAAACVDVLQITHAAISTVENSSGAVNDMMQKFWDSALTLEQHPPEDYETHSDVSATLLNSEGGGGGKLQSQGSSVMSLFAFKFEDRKGRVHRFNATGESFEEVVSGVMEGCDEVVDSVGVQIMYEDDEGDRVLISGDSDVVAAVGFARSLGRKVLRLHLDFGEMVCVEMVKDLSEGSCGGVGRGLVCWRSGVVAGVYFSSLLSLSLIISLQEAYAYVKSIRPGVKLATAQWKAVLEYYHLMVLKTQSSLTDATSALIPRNVKQVCSGNVVVFEDGSMVVVTHSDVEGYDDDSKSKRSMNVAGNELWVKGVGQAALARISCLWLGLRENHKLSMSGIRVDISLY</sequence>
<organism evidence="6 7">
    <name type="scientific">Brassica carinata</name>
    <name type="common">Ethiopian mustard</name>
    <name type="synonym">Abyssinian cabbage</name>
    <dbReference type="NCBI Taxonomy" id="52824"/>
    <lineage>
        <taxon>Eukaryota</taxon>
        <taxon>Viridiplantae</taxon>
        <taxon>Streptophyta</taxon>
        <taxon>Embryophyta</taxon>
        <taxon>Tracheophyta</taxon>
        <taxon>Spermatophyta</taxon>
        <taxon>Magnoliopsida</taxon>
        <taxon>eudicotyledons</taxon>
        <taxon>Gunneridae</taxon>
        <taxon>Pentapetalae</taxon>
        <taxon>rosids</taxon>
        <taxon>malvids</taxon>
        <taxon>Brassicales</taxon>
        <taxon>Brassicaceae</taxon>
        <taxon>Brassiceae</taxon>
        <taxon>Brassica</taxon>
    </lineage>
</organism>
<dbReference type="Pfam" id="PF00564">
    <property type="entry name" value="PB1"/>
    <property type="match status" value="1"/>
</dbReference>
<feature type="compositionally biased region" description="Low complexity" evidence="3">
    <location>
        <begin position="1"/>
        <end position="16"/>
    </location>
</feature>
<dbReference type="InterPro" id="IPR000270">
    <property type="entry name" value="PB1_dom"/>
</dbReference>
<feature type="region of interest" description="Disordered" evidence="3">
    <location>
        <begin position="1"/>
        <end position="47"/>
    </location>
</feature>
<dbReference type="SUPFAM" id="SSF54277">
    <property type="entry name" value="CAD &amp; PB1 domains"/>
    <property type="match status" value="1"/>
</dbReference>
<comment type="caution">
    <text evidence="6">The sequence shown here is derived from an EMBL/GenBank/DDBJ whole genome shotgun (WGS) entry which is preliminary data.</text>
</comment>
<protein>
    <submittedName>
        <fullName evidence="6">Uncharacterized protein</fullName>
    </submittedName>
</protein>
<dbReference type="InterPro" id="IPR046342">
    <property type="entry name" value="CBS_dom_sf"/>
</dbReference>
<evidence type="ECO:0000256" key="2">
    <source>
        <dbReference type="PROSITE-ProRule" id="PRU00703"/>
    </source>
</evidence>
<evidence type="ECO:0000259" key="4">
    <source>
        <dbReference type="PROSITE" id="PS51371"/>
    </source>
</evidence>
<reference evidence="6 7" key="1">
    <citation type="submission" date="2020-02" db="EMBL/GenBank/DDBJ databases">
        <authorList>
            <person name="Ma Q."/>
            <person name="Huang Y."/>
            <person name="Song X."/>
            <person name="Pei D."/>
        </authorList>
    </citation>
    <scope>NUCLEOTIDE SEQUENCE [LARGE SCALE GENOMIC DNA]</scope>
    <source>
        <strain evidence="6">Sxm20200214</strain>
        <tissue evidence="6">Leaf</tissue>
    </source>
</reference>
<dbReference type="InterPro" id="IPR000644">
    <property type="entry name" value="CBS_dom"/>
</dbReference>
<dbReference type="SMART" id="SM00666">
    <property type="entry name" value="PB1"/>
    <property type="match status" value="1"/>
</dbReference>
<dbReference type="InterPro" id="IPR053793">
    <property type="entry name" value="PB1-like"/>
</dbReference>
<feature type="domain" description="CBS" evidence="4">
    <location>
        <begin position="277"/>
        <end position="335"/>
    </location>
</feature>
<dbReference type="PROSITE" id="PS51745">
    <property type="entry name" value="PB1"/>
    <property type="match status" value="1"/>
</dbReference>
<dbReference type="Gene3D" id="3.10.580.10">
    <property type="entry name" value="CBS-domain"/>
    <property type="match status" value="2"/>
</dbReference>
<dbReference type="OrthoDB" id="418595at2759"/>
<evidence type="ECO:0000256" key="1">
    <source>
        <dbReference type="ARBA" id="ARBA00022737"/>
    </source>
</evidence>
<dbReference type="CDD" id="cd17781">
    <property type="entry name" value="CBS_pair_MUG70_1"/>
    <property type="match status" value="1"/>
</dbReference>
<dbReference type="EMBL" id="JAAMPC010000010">
    <property type="protein sequence ID" value="KAG2289634.1"/>
    <property type="molecule type" value="Genomic_DNA"/>
</dbReference>
<dbReference type="Proteomes" id="UP000886595">
    <property type="component" value="Unassembled WGS sequence"/>
</dbReference>
<name>A0A8X7USX6_BRACI</name>
<keyword evidence="2" id="KW-0129">CBS domain</keyword>
<dbReference type="PANTHER" id="PTHR48108">
    <property type="entry name" value="CBS DOMAIN-CONTAINING PROTEIN CBSX2, CHLOROPLASTIC"/>
    <property type="match status" value="1"/>
</dbReference>
<gene>
    <name evidence="6" type="ORF">Bca52824_049238</name>
</gene>
<dbReference type="SMART" id="SM00116">
    <property type="entry name" value="CBS"/>
    <property type="match status" value="4"/>
</dbReference>
<dbReference type="SUPFAM" id="SSF54631">
    <property type="entry name" value="CBS-domain pair"/>
    <property type="match status" value="2"/>
</dbReference>